<gene>
    <name evidence="2" type="ORF">FHS55_002630</name>
</gene>
<dbReference type="RefSeq" id="WP_183190166.1">
    <property type="nucleotide sequence ID" value="NZ_JACICD010000004.1"/>
</dbReference>
<feature type="compositionally biased region" description="Low complexity" evidence="1">
    <location>
        <begin position="91"/>
        <end position="109"/>
    </location>
</feature>
<name>A0A839ZBC8_9HYPH</name>
<proteinExistence type="predicted"/>
<feature type="compositionally biased region" description="Low complexity" evidence="1">
    <location>
        <begin position="621"/>
        <end position="632"/>
    </location>
</feature>
<keyword evidence="3" id="KW-1185">Reference proteome</keyword>
<reference evidence="2 3" key="1">
    <citation type="submission" date="2020-08" db="EMBL/GenBank/DDBJ databases">
        <title>Genomic Encyclopedia of Type Strains, Phase IV (KMG-IV): sequencing the most valuable type-strain genomes for metagenomic binning, comparative biology and taxonomic classification.</title>
        <authorList>
            <person name="Goeker M."/>
        </authorList>
    </citation>
    <scope>NUCLEOTIDE SEQUENCE [LARGE SCALE GENOMIC DNA]</scope>
    <source>
        <strain evidence="2 3">DSM 5895</strain>
    </source>
</reference>
<dbReference type="PANTHER" id="PTHR48125">
    <property type="entry name" value="LP07818P1"/>
    <property type="match status" value="1"/>
</dbReference>
<dbReference type="AlphaFoldDB" id="A0A839ZBC8"/>
<evidence type="ECO:0000313" key="2">
    <source>
        <dbReference type="EMBL" id="MBB3772021.1"/>
    </source>
</evidence>
<protein>
    <recommendedName>
        <fullName evidence="4">Phage tail lysozyme domain-containing protein</fullName>
    </recommendedName>
</protein>
<evidence type="ECO:0000313" key="3">
    <source>
        <dbReference type="Proteomes" id="UP000533469"/>
    </source>
</evidence>
<feature type="region of interest" description="Disordered" evidence="1">
    <location>
        <begin position="229"/>
        <end position="263"/>
    </location>
</feature>
<feature type="region of interest" description="Disordered" evidence="1">
    <location>
        <begin position="617"/>
        <end position="639"/>
    </location>
</feature>
<dbReference type="SUPFAM" id="SSF53955">
    <property type="entry name" value="Lysozyme-like"/>
    <property type="match status" value="1"/>
</dbReference>
<sequence>MAAPNTRAAFVWGPNGEALTYDELERQRALEARRAAGGIDTSPVGSWTQGLARVADALAGSVRRGQLDSAAADNRAWEGRLFGDVLGGGAQPQAEAAPAAQPQGAAPAGDMGAYQRAISSIESGGDYGAVGPTHDRLGRALGKYQVMEANVGPWSQEALGRAVTPDEFLANPELQDQVFNHRFGQYVAQFGPEKAAQAWFAGPGGIGTNRQDSLGTSVSQYANKFSAALGSAPAPGQPQAAAPTAPPPPVRVASADNSDPNPVLMALAQRGGAVQASPGVQGITAALQGGAGGGAQSAGPMGAGAPTPAPAASPAAPQQVAQAPLTPGRQTVTGALMGVDPRLLQGMASGRLSPQGQAIAQMLVQQQMQQYQQANDPMRRMQAEKTQIELNNLRNPPEPDAVRGLRARADAAGLTPGTPEYNQLMISGGRGPLVQVNTGENNSKFVEKSDEAAAKRLNEIVEGGNSAGQMLSDVQQLAELGTQIGTGKGAQVMAVIGPYAQALGVDVKGLDESQAYNAIIARVAPQMRPAGSGASSDFDARQFLSSLPSIGNTPEGNRIITDTFQAMQQNKIAAADIASKAYLPKDQGGLTWQEAEKQIRALPNPYQAFKAFREGKSGTLAPSPAAQPAPAADGWTTLPNGVRIREKAQ</sequence>
<dbReference type="Proteomes" id="UP000533469">
    <property type="component" value="Unassembled WGS sequence"/>
</dbReference>
<evidence type="ECO:0008006" key="4">
    <source>
        <dbReference type="Google" id="ProtNLM"/>
    </source>
</evidence>
<dbReference type="InterPro" id="IPR023346">
    <property type="entry name" value="Lysozyme-like_dom_sf"/>
</dbReference>
<feature type="compositionally biased region" description="Low complexity" evidence="1">
    <location>
        <begin position="297"/>
        <end position="324"/>
    </location>
</feature>
<evidence type="ECO:0000256" key="1">
    <source>
        <dbReference type="SAM" id="MobiDB-lite"/>
    </source>
</evidence>
<feature type="region of interest" description="Disordered" evidence="1">
    <location>
        <begin position="88"/>
        <end position="110"/>
    </location>
</feature>
<organism evidence="2 3">
    <name type="scientific">Ancylobacter tetraedralis</name>
    <dbReference type="NCBI Taxonomy" id="217068"/>
    <lineage>
        <taxon>Bacteria</taxon>
        <taxon>Pseudomonadati</taxon>
        <taxon>Pseudomonadota</taxon>
        <taxon>Alphaproteobacteria</taxon>
        <taxon>Hyphomicrobiales</taxon>
        <taxon>Xanthobacteraceae</taxon>
        <taxon>Ancylobacter</taxon>
    </lineage>
</organism>
<feature type="compositionally biased region" description="Low complexity" evidence="1">
    <location>
        <begin position="229"/>
        <end position="243"/>
    </location>
</feature>
<feature type="region of interest" description="Disordered" evidence="1">
    <location>
        <begin position="289"/>
        <end position="327"/>
    </location>
</feature>
<dbReference type="PANTHER" id="PTHR48125:SF10">
    <property type="entry name" value="OS12G0136300 PROTEIN"/>
    <property type="match status" value="1"/>
</dbReference>
<comment type="caution">
    <text evidence="2">The sequence shown here is derived from an EMBL/GenBank/DDBJ whole genome shotgun (WGS) entry which is preliminary data.</text>
</comment>
<dbReference type="EMBL" id="JACICD010000004">
    <property type="protein sequence ID" value="MBB3772021.1"/>
    <property type="molecule type" value="Genomic_DNA"/>
</dbReference>
<accession>A0A839ZBC8</accession>